<reference evidence="2 3" key="1">
    <citation type="submission" date="2019-11" db="EMBL/GenBank/DDBJ databases">
        <title>Pseudomonas flavidum sp. nov., isolated from Baiyang Lake.</title>
        <authorList>
            <person name="Zhao Y."/>
        </authorList>
    </citation>
    <scope>NUCLEOTIDE SEQUENCE [LARGE SCALE GENOMIC DNA]</scope>
    <source>
        <strain evidence="3">R-22-3 w-18</strain>
    </source>
</reference>
<feature type="compositionally biased region" description="Basic and acidic residues" evidence="1">
    <location>
        <begin position="56"/>
        <end position="106"/>
    </location>
</feature>
<keyword evidence="3" id="KW-1185">Reference proteome</keyword>
<feature type="compositionally biased region" description="Low complexity" evidence="1">
    <location>
        <begin position="1"/>
        <end position="32"/>
    </location>
</feature>
<sequence>MQIGGASSYPAPAASLLPARPVSSSVSPDVSADIARATQPPASAPQALADEQSASAREEADKSSEQNAERRADGREQASPREERLEQLELAKLSQRDQEVRAHEQAHAAVGGRYTGAPSYTYTRGPDGKRYAVGGEVSIDSGPIPNDPQATLRKMEIVLRAALAPAEPSAQDLRVAAQAQVQMAQARAELSQLRREETQASREAQAQRAEEAKQREAEQQAAEQTKSSSTVQQDLPPPPSLDLYQRAAALPPIGELINLQA</sequence>
<protein>
    <recommendedName>
        <fullName evidence="4">SprA-related family protein</fullName>
    </recommendedName>
</protein>
<feature type="compositionally biased region" description="Basic and acidic residues" evidence="1">
    <location>
        <begin position="208"/>
        <end position="218"/>
    </location>
</feature>
<dbReference type="EMBL" id="WKJZ01000001">
    <property type="protein sequence ID" value="MVW74394.1"/>
    <property type="molecule type" value="Genomic_DNA"/>
</dbReference>
<name>A0A6I4KQM7_9PSED</name>
<dbReference type="RefSeq" id="WP_160343347.1">
    <property type="nucleotide sequence ID" value="NZ_WKJZ01000001.1"/>
</dbReference>
<evidence type="ECO:0000313" key="2">
    <source>
        <dbReference type="EMBL" id="MVW74394.1"/>
    </source>
</evidence>
<dbReference type="AlphaFoldDB" id="A0A6I4KQM7"/>
<feature type="compositionally biased region" description="Low complexity" evidence="1">
    <location>
        <begin position="219"/>
        <end position="229"/>
    </location>
</feature>
<accession>A0A6I4KQM7</accession>
<dbReference type="Proteomes" id="UP000429555">
    <property type="component" value="Unassembled WGS sequence"/>
</dbReference>
<evidence type="ECO:0000256" key="1">
    <source>
        <dbReference type="SAM" id="MobiDB-lite"/>
    </source>
</evidence>
<organism evidence="2 3">
    <name type="scientific">Pseudomonas xionganensis</name>
    <dbReference type="NCBI Taxonomy" id="2654845"/>
    <lineage>
        <taxon>Bacteria</taxon>
        <taxon>Pseudomonadati</taxon>
        <taxon>Pseudomonadota</taxon>
        <taxon>Gammaproteobacteria</taxon>
        <taxon>Pseudomonadales</taxon>
        <taxon>Pseudomonadaceae</taxon>
        <taxon>Pseudomonas</taxon>
    </lineage>
</organism>
<feature type="region of interest" description="Disordered" evidence="1">
    <location>
        <begin position="1"/>
        <end position="149"/>
    </location>
</feature>
<feature type="region of interest" description="Disordered" evidence="1">
    <location>
        <begin position="184"/>
        <end position="243"/>
    </location>
</feature>
<dbReference type="InterPro" id="IPR021973">
    <property type="entry name" value="SprA-related"/>
</dbReference>
<evidence type="ECO:0008006" key="4">
    <source>
        <dbReference type="Google" id="ProtNLM"/>
    </source>
</evidence>
<proteinExistence type="predicted"/>
<dbReference type="Pfam" id="PF12118">
    <property type="entry name" value="SprA-related"/>
    <property type="match status" value="1"/>
</dbReference>
<evidence type="ECO:0000313" key="3">
    <source>
        <dbReference type="Proteomes" id="UP000429555"/>
    </source>
</evidence>
<gene>
    <name evidence="2" type="ORF">GJV18_03595</name>
</gene>
<comment type="caution">
    <text evidence="2">The sequence shown here is derived from an EMBL/GenBank/DDBJ whole genome shotgun (WGS) entry which is preliminary data.</text>
</comment>